<sequence length="459" mass="47052">MTPAGLPAGIAALRAALLRGDVDLGDALSRQRAAFAADSRHSAVSVFAPPKQLPDPSLPLAGVGLAHKDIFMLPGRAPGCGTDRAASASPRPGPAATLIRRLDAAGSQPLAALAMAEHACGATGENPNYPLPLNPVDARAAVGGSSSGSAVAVAAGLCYGSLGTDTAGSVRIPAATCGILGLKPTRGLLPAHGIAPLAPSLDTAGILARDAADAALILENLVAPAQARRLFPQGAGALAGPPGKIDWRVAACWEHPNPAVQLDAEVGDALQGLVDALPAGTAQAPIALAGLPAWSRLADTLLHAEAAATHQAALREEAPALTPLTRTVALAGAALPAVWYLDALRQRGAHARQFIAQALRRADLLLTPALPRGVPDWPQVLTGGEAFEPRRLLDMFCWMSFVNYLGLPAIVFPIGLDGRKRPISIQAIARPGQEARLLAFARHVEQARPHAASFLPSSL</sequence>
<dbReference type="InterPro" id="IPR020556">
    <property type="entry name" value="Amidase_CS"/>
</dbReference>
<accession>A0A446C8J0</accession>
<name>A0A446C8J0_9BURK</name>
<dbReference type="PANTHER" id="PTHR11895">
    <property type="entry name" value="TRANSAMIDASE"/>
    <property type="match status" value="1"/>
</dbReference>
<dbReference type="EMBL" id="UFQC01000004">
    <property type="protein sequence ID" value="SSW64207.1"/>
    <property type="molecule type" value="Genomic_DNA"/>
</dbReference>
<dbReference type="EC" id="3.5.1.4" evidence="2"/>
<feature type="domain" description="Amidase" evidence="1">
    <location>
        <begin position="55"/>
        <end position="438"/>
    </location>
</feature>
<dbReference type="PROSITE" id="PS00571">
    <property type="entry name" value="AMIDASES"/>
    <property type="match status" value="1"/>
</dbReference>
<dbReference type="Pfam" id="PF01425">
    <property type="entry name" value="Amidase"/>
    <property type="match status" value="1"/>
</dbReference>
<dbReference type="InterPro" id="IPR000120">
    <property type="entry name" value="Amidase"/>
</dbReference>
<evidence type="ECO:0000313" key="2">
    <source>
        <dbReference type="EMBL" id="SSW64207.1"/>
    </source>
</evidence>
<keyword evidence="2" id="KW-0378">Hydrolase</keyword>
<dbReference type="Gene3D" id="3.90.1300.10">
    <property type="entry name" value="Amidase signature (AS) domain"/>
    <property type="match status" value="1"/>
</dbReference>
<organism evidence="2 3">
    <name type="scientific">Achromobacter veterisilvae</name>
    <dbReference type="NCBI Taxonomy" id="2069367"/>
    <lineage>
        <taxon>Bacteria</taxon>
        <taxon>Pseudomonadati</taxon>
        <taxon>Pseudomonadota</taxon>
        <taxon>Betaproteobacteria</taxon>
        <taxon>Burkholderiales</taxon>
        <taxon>Alcaligenaceae</taxon>
        <taxon>Achromobacter</taxon>
    </lineage>
</organism>
<evidence type="ECO:0000259" key="1">
    <source>
        <dbReference type="Pfam" id="PF01425"/>
    </source>
</evidence>
<dbReference type="InterPro" id="IPR036928">
    <property type="entry name" value="AS_sf"/>
</dbReference>
<gene>
    <name evidence="2" type="primary">amiD_1</name>
    <name evidence="2" type="ORF">AVE30378_00906</name>
</gene>
<dbReference type="Proteomes" id="UP000289465">
    <property type="component" value="Unassembled WGS sequence"/>
</dbReference>
<dbReference type="OrthoDB" id="8872210at2"/>
<dbReference type="GO" id="GO:0004040">
    <property type="term" value="F:amidase activity"/>
    <property type="evidence" value="ECO:0007669"/>
    <property type="project" value="UniProtKB-EC"/>
</dbReference>
<dbReference type="PANTHER" id="PTHR11895:SF176">
    <property type="entry name" value="AMIDASE AMID-RELATED"/>
    <property type="match status" value="1"/>
</dbReference>
<dbReference type="AlphaFoldDB" id="A0A446C8J0"/>
<proteinExistence type="predicted"/>
<reference evidence="2 3" key="1">
    <citation type="submission" date="2018-07" db="EMBL/GenBank/DDBJ databases">
        <authorList>
            <person name="Peeters C."/>
        </authorList>
    </citation>
    <scope>NUCLEOTIDE SEQUENCE [LARGE SCALE GENOMIC DNA]</scope>
    <source>
        <strain evidence="2 3">LMG 30378</strain>
    </source>
</reference>
<protein>
    <submittedName>
        <fullName evidence="2">Amidase AmiD</fullName>
        <ecNumber evidence="2">3.5.1.4</ecNumber>
    </submittedName>
</protein>
<evidence type="ECO:0000313" key="3">
    <source>
        <dbReference type="Proteomes" id="UP000289465"/>
    </source>
</evidence>
<dbReference type="InterPro" id="IPR023631">
    <property type="entry name" value="Amidase_dom"/>
</dbReference>
<dbReference type="RefSeq" id="WP_129239587.1">
    <property type="nucleotide sequence ID" value="NZ_UFQC01000004.1"/>
</dbReference>
<dbReference type="SUPFAM" id="SSF75304">
    <property type="entry name" value="Amidase signature (AS) enzymes"/>
    <property type="match status" value="1"/>
</dbReference>